<dbReference type="GeneID" id="81396626"/>
<evidence type="ECO:0000313" key="2">
    <source>
        <dbReference type="Proteomes" id="UP001141434"/>
    </source>
</evidence>
<dbReference type="EMBL" id="JAPMSZ010000009">
    <property type="protein sequence ID" value="KAJ5092060.1"/>
    <property type="molecule type" value="Genomic_DNA"/>
</dbReference>
<name>A0A9W9F1V3_9EURO</name>
<accession>A0A9W9F1V3</accession>
<reference evidence="1" key="1">
    <citation type="submission" date="2022-11" db="EMBL/GenBank/DDBJ databases">
        <authorList>
            <person name="Petersen C."/>
        </authorList>
    </citation>
    <scope>NUCLEOTIDE SEQUENCE</scope>
    <source>
        <strain evidence="1">IBT 34128</strain>
    </source>
</reference>
<organism evidence="1 2">
    <name type="scientific">Penicillium alfredii</name>
    <dbReference type="NCBI Taxonomy" id="1506179"/>
    <lineage>
        <taxon>Eukaryota</taxon>
        <taxon>Fungi</taxon>
        <taxon>Dikarya</taxon>
        <taxon>Ascomycota</taxon>
        <taxon>Pezizomycotina</taxon>
        <taxon>Eurotiomycetes</taxon>
        <taxon>Eurotiomycetidae</taxon>
        <taxon>Eurotiales</taxon>
        <taxon>Aspergillaceae</taxon>
        <taxon>Penicillium</taxon>
    </lineage>
</organism>
<proteinExistence type="predicted"/>
<dbReference type="AlphaFoldDB" id="A0A9W9F1V3"/>
<gene>
    <name evidence="1" type="ORF">NUU61_006930</name>
</gene>
<dbReference type="Proteomes" id="UP001141434">
    <property type="component" value="Unassembled WGS sequence"/>
</dbReference>
<protein>
    <submittedName>
        <fullName evidence="1">Uncharacterized protein</fullName>
    </submittedName>
</protein>
<dbReference type="RefSeq" id="XP_056510257.1">
    <property type="nucleotide sequence ID" value="XM_056657457.1"/>
</dbReference>
<evidence type="ECO:0000313" key="1">
    <source>
        <dbReference type="EMBL" id="KAJ5092060.1"/>
    </source>
</evidence>
<keyword evidence="2" id="KW-1185">Reference proteome</keyword>
<sequence length="80" mass="8736">MTKPSGLIRRRRVDHANVAQQAVTHWDALKLYTSDPVPQTPRDDLGLALTAASLILDLPDVLNAQCRARPPVRAASTAPR</sequence>
<comment type="caution">
    <text evidence="1">The sequence shown here is derived from an EMBL/GenBank/DDBJ whole genome shotgun (WGS) entry which is preliminary data.</text>
</comment>
<reference evidence="1" key="2">
    <citation type="journal article" date="2023" name="IMA Fungus">
        <title>Comparative genomic study of the Penicillium genus elucidates a diverse pangenome and 15 lateral gene transfer events.</title>
        <authorList>
            <person name="Petersen C."/>
            <person name="Sorensen T."/>
            <person name="Nielsen M.R."/>
            <person name="Sondergaard T.E."/>
            <person name="Sorensen J.L."/>
            <person name="Fitzpatrick D.A."/>
            <person name="Frisvad J.C."/>
            <person name="Nielsen K.L."/>
        </authorList>
    </citation>
    <scope>NUCLEOTIDE SEQUENCE</scope>
    <source>
        <strain evidence="1">IBT 34128</strain>
    </source>
</reference>